<dbReference type="GeneID" id="70689474"/>
<gene>
    <name evidence="3" type="ORF">HLB16_00770</name>
    <name evidence="4" type="ORF">NDR89_22450</name>
</gene>
<reference evidence="4" key="2">
    <citation type="submission" date="2022-06" db="EMBL/GenBank/DDBJ databases">
        <title>Complete genome sequence and characterization of Cupriavidus gilardii QJ1 isolated from contaminating cells.</title>
        <authorList>
            <person name="Qi J."/>
        </authorList>
    </citation>
    <scope>NUCLEOTIDE SEQUENCE</scope>
    <source>
        <strain evidence="4">QJ1</strain>
    </source>
</reference>
<evidence type="ECO:0000313" key="3">
    <source>
        <dbReference type="EMBL" id="NNH09414.1"/>
    </source>
</evidence>
<dbReference type="EMBL" id="JABEMD010000001">
    <property type="protein sequence ID" value="NNH09414.1"/>
    <property type="molecule type" value="Genomic_DNA"/>
</dbReference>
<proteinExistence type="predicted"/>
<evidence type="ECO:0000313" key="4">
    <source>
        <dbReference type="EMBL" id="USE79367.1"/>
    </source>
</evidence>
<evidence type="ECO:0000313" key="5">
    <source>
        <dbReference type="Proteomes" id="UP000542973"/>
    </source>
</evidence>
<evidence type="ECO:0000259" key="2">
    <source>
        <dbReference type="Pfam" id="PF09834"/>
    </source>
</evidence>
<keyword evidence="6" id="KW-1185">Reference proteome</keyword>
<dbReference type="EMBL" id="CP098736">
    <property type="protein sequence ID" value="USE79367.1"/>
    <property type="molecule type" value="Genomic_DNA"/>
</dbReference>
<dbReference type="InterPro" id="IPR018638">
    <property type="entry name" value="DUF2061_membrane"/>
</dbReference>
<protein>
    <submittedName>
        <fullName evidence="3">DUF2061 domain-containing protein</fullName>
    </submittedName>
</protein>
<dbReference type="Proteomes" id="UP000542973">
    <property type="component" value="Unassembled WGS sequence"/>
</dbReference>
<organism evidence="3 5">
    <name type="scientific">Cupriavidus gilardii</name>
    <dbReference type="NCBI Taxonomy" id="82541"/>
    <lineage>
        <taxon>Bacteria</taxon>
        <taxon>Pseudomonadati</taxon>
        <taxon>Pseudomonadota</taxon>
        <taxon>Betaproteobacteria</taxon>
        <taxon>Burkholderiales</taxon>
        <taxon>Burkholderiaceae</taxon>
        <taxon>Cupriavidus</taxon>
    </lineage>
</organism>
<dbReference type="Proteomes" id="UP001056648">
    <property type="component" value="Chromosome 2"/>
</dbReference>
<dbReference type="AlphaFoldDB" id="A0A6N1BDU7"/>
<reference evidence="3 5" key="1">
    <citation type="submission" date="2020-05" db="EMBL/GenBank/DDBJ databases">
        <title>MicrobeNet Type strains.</title>
        <authorList>
            <person name="Nicholson A.C."/>
        </authorList>
    </citation>
    <scope>NUCLEOTIDE SEQUENCE [LARGE SCALE GENOMIC DNA]</scope>
    <source>
        <strain evidence="3 5">ATCC 700815</strain>
    </source>
</reference>
<evidence type="ECO:0000256" key="1">
    <source>
        <dbReference type="SAM" id="MobiDB-lite"/>
    </source>
</evidence>
<feature type="region of interest" description="Disordered" evidence="1">
    <location>
        <begin position="57"/>
        <end position="86"/>
    </location>
</feature>
<name>A0A6N1BDU7_9BURK</name>
<sequence>MAKTLSFGIMHLGIAFSVTYALTGSIAISGAVTFIEPAVNTVAHYFFDRYWEQRERRKAAQAAAPDSPQHSARHDAGMAMTPAPAR</sequence>
<dbReference type="Pfam" id="PF09834">
    <property type="entry name" value="DUF2061"/>
    <property type="match status" value="1"/>
</dbReference>
<accession>A0A6N1BDU7</accession>
<evidence type="ECO:0000313" key="6">
    <source>
        <dbReference type="Proteomes" id="UP001056648"/>
    </source>
</evidence>
<dbReference type="RefSeq" id="WP_053821311.1">
    <property type="nucleotide sequence ID" value="NZ_BAAAEB010000007.1"/>
</dbReference>
<feature type="domain" description="DUF2061" evidence="2">
    <location>
        <begin position="1"/>
        <end position="52"/>
    </location>
</feature>
<feature type="compositionally biased region" description="Low complexity" evidence="1">
    <location>
        <begin position="60"/>
        <end position="70"/>
    </location>
</feature>